<evidence type="ECO:0000256" key="1">
    <source>
        <dbReference type="ARBA" id="ARBA00022723"/>
    </source>
</evidence>
<keyword evidence="1" id="KW-0479">Metal-binding</keyword>
<name>A0A8H5B917_9AGAR</name>
<dbReference type="SUPFAM" id="SSF144232">
    <property type="entry name" value="HIT/MYND zinc finger-like"/>
    <property type="match status" value="1"/>
</dbReference>
<dbReference type="GO" id="GO:0008270">
    <property type="term" value="F:zinc ion binding"/>
    <property type="evidence" value="ECO:0007669"/>
    <property type="project" value="UniProtKB-KW"/>
</dbReference>
<organism evidence="6 7">
    <name type="scientific">Psilocybe cf. subviscida</name>
    <dbReference type="NCBI Taxonomy" id="2480587"/>
    <lineage>
        <taxon>Eukaryota</taxon>
        <taxon>Fungi</taxon>
        <taxon>Dikarya</taxon>
        <taxon>Basidiomycota</taxon>
        <taxon>Agaricomycotina</taxon>
        <taxon>Agaricomycetes</taxon>
        <taxon>Agaricomycetidae</taxon>
        <taxon>Agaricales</taxon>
        <taxon>Agaricineae</taxon>
        <taxon>Strophariaceae</taxon>
        <taxon>Psilocybe</taxon>
    </lineage>
</organism>
<dbReference type="Gene3D" id="6.10.140.2220">
    <property type="match status" value="1"/>
</dbReference>
<evidence type="ECO:0000313" key="7">
    <source>
        <dbReference type="Proteomes" id="UP000567179"/>
    </source>
</evidence>
<dbReference type="PROSITE" id="PS50865">
    <property type="entry name" value="ZF_MYND_2"/>
    <property type="match status" value="1"/>
</dbReference>
<evidence type="ECO:0000313" key="6">
    <source>
        <dbReference type="EMBL" id="KAF5318143.1"/>
    </source>
</evidence>
<proteinExistence type="predicted"/>
<dbReference type="InterPro" id="IPR002893">
    <property type="entry name" value="Znf_MYND"/>
</dbReference>
<reference evidence="6 7" key="1">
    <citation type="journal article" date="2020" name="ISME J.">
        <title>Uncovering the hidden diversity of litter-decomposition mechanisms in mushroom-forming fungi.</title>
        <authorList>
            <person name="Floudas D."/>
            <person name="Bentzer J."/>
            <person name="Ahren D."/>
            <person name="Johansson T."/>
            <person name="Persson P."/>
            <person name="Tunlid A."/>
        </authorList>
    </citation>
    <scope>NUCLEOTIDE SEQUENCE [LARGE SCALE GENOMIC DNA]</scope>
    <source>
        <strain evidence="6 7">CBS 101986</strain>
    </source>
</reference>
<accession>A0A8H5B917</accession>
<dbReference type="AlphaFoldDB" id="A0A8H5B917"/>
<dbReference type="Pfam" id="PF01753">
    <property type="entry name" value="zf-MYND"/>
    <property type="match status" value="1"/>
</dbReference>
<evidence type="ECO:0000259" key="5">
    <source>
        <dbReference type="PROSITE" id="PS50865"/>
    </source>
</evidence>
<feature type="domain" description="MYND-type" evidence="5">
    <location>
        <begin position="463"/>
        <end position="508"/>
    </location>
</feature>
<keyword evidence="7" id="KW-1185">Reference proteome</keyword>
<gene>
    <name evidence="6" type="ORF">D9619_012203</name>
</gene>
<dbReference type="OrthoDB" id="432970at2759"/>
<dbReference type="Proteomes" id="UP000567179">
    <property type="component" value="Unassembled WGS sequence"/>
</dbReference>
<evidence type="ECO:0000256" key="2">
    <source>
        <dbReference type="ARBA" id="ARBA00022771"/>
    </source>
</evidence>
<dbReference type="EMBL" id="JAACJJ010000031">
    <property type="protein sequence ID" value="KAF5318143.1"/>
    <property type="molecule type" value="Genomic_DNA"/>
</dbReference>
<comment type="caution">
    <text evidence="6">The sequence shown here is derived from an EMBL/GenBank/DDBJ whole genome shotgun (WGS) entry which is preliminary data.</text>
</comment>
<keyword evidence="2 4" id="KW-0863">Zinc-finger</keyword>
<protein>
    <recommendedName>
        <fullName evidence="5">MYND-type domain-containing protein</fullName>
    </recommendedName>
</protein>
<evidence type="ECO:0000256" key="3">
    <source>
        <dbReference type="ARBA" id="ARBA00022833"/>
    </source>
</evidence>
<keyword evidence="3" id="KW-0862">Zinc</keyword>
<sequence length="590" mass="65807">MRGTWTPLAPRLPAINFRLIMTLSSILQSSPLHLTFISLPAMSTKELVQAFNALKRHPKAPSGTVPNEWHFDIRYVQLEPTPSHIIVFYQPQSQFIHLERLPVGISSREHGLSFFPETAQEAASEIVRGLLHTFANNTHMGFLAAPTAGPPLAPWKLMTTDKSLAQAVGMELKRQGVTPAPLCDVGISKPAVVRAVEDRWKTLFEKILQTTGFDAMLRAAIVTPTSIKFNTNLIKDPPIPGEDPDMDAEEKRANLILQYFNILGAAEPRDDRPDDGPALAARIAAQYEMLAESLERMNERHINSAADRGDSESALDYGIRLSLGLDCKRNRKRARDYLIKAAFSPTASDKVKAIAHGILIYWYVDSAADDFRLRYLYASCYHANVAAALAKRIYPTRESAAPNVLRFMKTVINNDNLDLPLDIHLFFKDMVRADQEREEVLREGVNEMYDKRLANPNRYRCAAIECPIEADTGSKLTRCDGQCDKEKKPYYCSTECQRDDWETHRPFCRPNAPCSVLKYQTASDIHRRTPSSKSAAGALIIPITSPDGKTTLFSSSTMTPKMLKAVKAATEKGGNLEEHVAAIQLTGQTK</sequence>
<evidence type="ECO:0000256" key="4">
    <source>
        <dbReference type="PROSITE-ProRule" id="PRU00134"/>
    </source>
</evidence>